<proteinExistence type="predicted"/>
<dbReference type="EMBL" id="CP071382">
    <property type="protein sequence ID" value="QSV45034.1"/>
    <property type="molecule type" value="Genomic_DNA"/>
</dbReference>
<keyword evidence="3" id="KW-1185">Reference proteome</keyword>
<dbReference type="SUPFAM" id="SSF56935">
    <property type="entry name" value="Porins"/>
    <property type="match status" value="1"/>
</dbReference>
<gene>
    <name evidence="2" type="ORF">JZM60_12870</name>
</gene>
<dbReference type="Proteomes" id="UP000663651">
    <property type="component" value="Chromosome"/>
</dbReference>
<sequence>MKIKRKFAHQLFPVIAALALAGTAQAADFTFTPGITVNEEFTDNIAEDKDKTLGSEFITRAMPGITARYMAPFWTWDLNYKYEYRYYAREKFDNEDLHHLAARSRLNLIDEVMFIDISDTYERVSLDQSRDRTLESLRSDQSDQNNFTVAPGLVLRPTERLILRPGASYQNIWYKDPGAVDRNIYNGIMGLSYQFTEKFSLIANYLFSYTDAEGNLSRAHNAMGGIQYEYAKDSFISIQGGNSWLNTSDGVYSNPIWNVAINYAGSRFNLRASTGEKYDNDPSTNKVTLNTSHNVGIDYVFEKGKFGLTSGILRLEEMPDNRVTTVSYNNSANLSYQIFTDWEGRVSYTYNYIDDREQDSYTTTSIVNTGLTWLYSPDVRISLNYQNLHMYSPDIEEDNKDINNVILQVSKTF</sequence>
<dbReference type="NCBIfam" id="TIGR03016">
    <property type="entry name" value="pepcterm_hypo_1"/>
    <property type="match status" value="1"/>
</dbReference>
<feature type="signal peptide" evidence="1">
    <location>
        <begin position="1"/>
        <end position="26"/>
    </location>
</feature>
<reference evidence="2 3" key="1">
    <citation type="submission" date="2021-03" db="EMBL/GenBank/DDBJ databases">
        <title>Geobacter metallireducens gen. nov. sp. nov., a microorganism capable of coupling the complete oxidation of organic compounds to the reduction of iron and other metals.</title>
        <authorList>
            <person name="Li Y."/>
        </authorList>
    </citation>
    <scope>NUCLEOTIDE SEQUENCE [LARGE SCALE GENOMIC DNA]</scope>
    <source>
        <strain evidence="2 3">Jerry-YX</strain>
    </source>
</reference>
<evidence type="ECO:0000313" key="2">
    <source>
        <dbReference type="EMBL" id="QSV45034.1"/>
    </source>
</evidence>
<evidence type="ECO:0000256" key="1">
    <source>
        <dbReference type="SAM" id="SignalP"/>
    </source>
</evidence>
<organism evidence="2 3">
    <name type="scientific">Geobacter benzoatilyticus</name>
    <dbReference type="NCBI Taxonomy" id="2815309"/>
    <lineage>
        <taxon>Bacteria</taxon>
        <taxon>Pseudomonadati</taxon>
        <taxon>Thermodesulfobacteriota</taxon>
        <taxon>Desulfuromonadia</taxon>
        <taxon>Geobacterales</taxon>
        <taxon>Geobacteraceae</taxon>
        <taxon>Geobacter</taxon>
    </lineage>
</organism>
<feature type="chain" id="PRO_5046366117" evidence="1">
    <location>
        <begin position="27"/>
        <end position="413"/>
    </location>
</feature>
<name>A0ABX7Q124_9BACT</name>
<accession>A0ABX7Q124</accession>
<dbReference type="RefSeq" id="WP_207162840.1">
    <property type="nucleotide sequence ID" value="NZ_CP071382.1"/>
</dbReference>
<protein>
    <submittedName>
        <fullName evidence="2">TIGR03016 family PEP-CTERM system-associated outer membrane protein</fullName>
    </submittedName>
</protein>
<evidence type="ECO:0000313" key="3">
    <source>
        <dbReference type="Proteomes" id="UP000663651"/>
    </source>
</evidence>
<dbReference type="InterPro" id="IPR017467">
    <property type="entry name" value="CHP03016_PEP-CTERM"/>
</dbReference>
<keyword evidence="1" id="KW-0732">Signal</keyword>